<dbReference type="GO" id="GO:0003700">
    <property type="term" value="F:DNA-binding transcription factor activity"/>
    <property type="evidence" value="ECO:0007669"/>
    <property type="project" value="InterPro"/>
</dbReference>
<dbReference type="RefSeq" id="WP_133626722.1">
    <property type="nucleotide sequence ID" value="NZ_SOAZ01000001.1"/>
</dbReference>
<accession>A0A4R7KXC8</accession>
<dbReference type="SUPFAM" id="SSF51445">
    <property type="entry name" value="(Trans)glycosidases"/>
    <property type="match status" value="1"/>
</dbReference>
<dbReference type="OrthoDB" id="9773531at2"/>
<dbReference type="GO" id="GO:0000976">
    <property type="term" value="F:transcription cis-regulatory region binding"/>
    <property type="evidence" value="ECO:0007669"/>
    <property type="project" value="TreeGrafter"/>
</dbReference>
<dbReference type="PANTHER" id="PTHR33202">
    <property type="entry name" value="ZINC UPTAKE REGULATION PROTEIN"/>
    <property type="match status" value="1"/>
</dbReference>
<gene>
    <name evidence="2" type="ORF">EDD71_10120</name>
</gene>
<dbReference type="GO" id="GO:0045892">
    <property type="term" value="P:negative regulation of DNA-templated transcription"/>
    <property type="evidence" value="ECO:0007669"/>
    <property type="project" value="TreeGrafter"/>
</dbReference>
<keyword evidence="3" id="KW-1185">Reference proteome</keyword>
<dbReference type="GO" id="GO:0005829">
    <property type="term" value="C:cytosol"/>
    <property type="evidence" value="ECO:0007669"/>
    <property type="project" value="TreeGrafter"/>
</dbReference>
<dbReference type="EMBL" id="SOAZ01000001">
    <property type="protein sequence ID" value="TDT63596.1"/>
    <property type="molecule type" value="Genomic_DNA"/>
</dbReference>
<dbReference type="InterPro" id="IPR055151">
    <property type="entry name" value="GH113"/>
</dbReference>
<keyword evidence="1" id="KW-0812">Transmembrane</keyword>
<dbReference type="CDD" id="cd19608">
    <property type="entry name" value="GH113_mannanase-like"/>
    <property type="match status" value="1"/>
</dbReference>
<keyword evidence="1" id="KW-1133">Transmembrane helix</keyword>
<dbReference type="Pfam" id="PF22612">
    <property type="entry name" value="GH113"/>
    <property type="match status" value="1"/>
</dbReference>
<dbReference type="PANTHER" id="PTHR33202:SF2">
    <property type="entry name" value="FERRIC UPTAKE REGULATION PROTEIN"/>
    <property type="match status" value="1"/>
</dbReference>
<dbReference type="GO" id="GO:1900376">
    <property type="term" value="P:regulation of secondary metabolite biosynthetic process"/>
    <property type="evidence" value="ECO:0007669"/>
    <property type="project" value="TreeGrafter"/>
</dbReference>
<proteinExistence type="predicted"/>
<feature type="transmembrane region" description="Helical" evidence="1">
    <location>
        <begin position="7"/>
        <end position="25"/>
    </location>
</feature>
<evidence type="ECO:0000313" key="2">
    <source>
        <dbReference type="EMBL" id="TDT63596.1"/>
    </source>
</evidence>
<evidence type="ECO:0000313" key="3">
    <source>
        <dbReference type="Proteomes" id="UP000295325"/>
    </source>
</evidence>
<dbReference type="AlphaFoldDB" id="A0A4R7KXC8"/>
<dbReference type="Proteomes" id="UP000295325">
    <property type="component" value="Unassembled WGS sequence"/>
</dbReference>
<evidence type="ECO:0000256" key="1">
    <source>
        <dbReference type="SAM" id="Phobius"/>
    </source>
</evidence>
<sequence>MNKKRIIAVVMAIIFLSISTVWYYAEHNPEFRGKINEKINEIEGKTLNKNFQTKIKSGNLSTDYKIEEALNDIEKLSLNTVNIPVVINIKNLSSSDMTVNQESLERAKQLIKKLRWKKINIIIEPYPWIDKGQYYETDWMPNDINAFFWNWKTNVLKVLIDEIAVPYHVDALVVASNFVHMEYAEGYWCDLIDYVRTYYKGLITYKTCWWYTAKWDPTTVQAYEKKLNNKLFGKVDYISIAAYFELTDKDTNTVENLEKAIRSTQIFDRKQDILAEIKSFHDKWKKPIFFGELGFPRTNKASVHPWDPYQTDVMNEKEQANCFAAYKKTFENEPWLLGFSIFAIGEHGPDKRYYPGSEAAKIIKSWYFNQLNKPKQ</sequence>
<protein>
    <recommendedName>
        <fullName evidence="4">Hydrolase</fullName>
    </recommendedName>
</protein>
<evidence type="ECO:0008006" key="4">
    <source>
        <dbReference type="Google" id="ProtNLM"/>
    </source>
</evidence>
<keyword evidence="1" id="KW-0472">Membrane</keyword>
<dbReference type="InterPro" id="IPR002481">
    <property type="entry name" value="FUR"/>
</dbReference>
<organism evidence="2 3">
    <name type="scientific">Fonticella tunisiensis</name>
    <dbReference type="NCBI Taxonomy" id="1096341"/>
    <lineage>
        <taxon>Bacteria</taxon>
        <taxon>Bacillati</taxon>
        <taxon>Bacillota</taxon>
        <taxon>Clostridia</taxon>
        <taxon>Eubacteriales</taxon>
        <taxon>Clostridiaceae</taxon>
        <taxon>Fonticella</taxon>
    </lineage>
</organism>
<dbReference type="GO" id="GO:0008270">
    <property type="term" value="F:zinc ion binding"/>
    <property type="evidence" value="ECO:0007669"/>
    <property type="project" value="TreeGrafter"/>
</dbReference>
<dbReference type="InterPro" id="IPR017853">
    <property type="entry name" value="GH"/>
</dbReference>
<reference evidence="2 3" key="1">
    <citation type="submission" date="2019-03" db="EMBL/GenBank/DDBJ databases">
        <title>Genomic Encyclopedia of Type Strains, Phase IV (KMG-IV): sequencing the most valuable type-strain genomes for metagenomic binning, comparative biology and taxonomic classification.</title>
        <authorList>
            <person name="Goeker M."/>
        </authorList>
    </citation>
    <scope>NUCLEOTIDE SEQUENCE [LARGE SCALE GENOMIC DNA]</scope>
    <source>
        <strain evidence="2 3">DSM 24455</strain>
    </source>
</reference>
<name>A0A4R7KXC8_9CLOT</name>
<comment type="caution">
    <text evidence="2">The sequence shown here is derived from an EMBL/GenBank/DDBJ whole genome shotgun (WGS) entry which is preliminary data.</text>
</comment>
<dbReference type="Gene3D" id="3.20.20.80">
    <property type="entry name" value="Glycosidases"/>
    <property type="match status" value="1"/>
</dbReference>